<feature type="compositionally biased region" description="Polar residues" evidence="1">
    <location>
        <begin position="362"/>
        <end position="371"/>
    </location>
</feature>
<dbReference type="Gene3D" id="3.90.15.10">
    <property type="entry name" value="Topoisomerase I, Chain A, domain 3"/>
    <property type="match status" value="1"/>
</dbReference>
<dbReference type="Pfam" id="PF21338">
    <property type="entry name" value="Top1B_N_bact"/>
    <property type="match status" value="1"/>
</dbReference>
<dbReference type="InterPro" id="IPR013500">
    <property type="entry name" value="TopoI_cat_euk"/>
</dbReference>
<gene>
    <name evidence="4" type="ORF">DJ017_15695</name>
</gene>
<dbReference type="RefSeq" id="WP_111529597.1">
    <property type="nucleotide sequence ID" value="NZ_JBHRSG010000003.1"/>
</dbReference>
<sequence>MARDTPDSTPAQLSPDEVKAAGLRYVSDQDPGISRRKSGTGFSYRTPKGEPIDEATLDRIRALAIPPAWTDVWICPDPRGHIQATGRDQKGRKQYRYHERWRQARDENKYDRLVAFGRALPRLRTRVEKDLAQPGLPRDKVLAAVIRLMEITLIRVGNEEYAKQNNSFGLTTLRNRHARVKGSQAMFEFRGKSGKTHKTGFRDRRLARIVKACQDLPGQRLFAYLDDEGAPHAVESADVNAYLRDAMGEDFSAKDFRTWAGTVNAAQALALAPACETAAEAKRHIATCVKAVAGLLGNTAAVCRSAYIHPLVIRAYEDHALPFKAGQDGRPLELAVIRFLEEAKEAVAEETATGKPARRHTAASNESAAAR</sequence>
<dbReference type="Gene3D" id="3.30.66.10">
    <property type="entry name" value="DNA topoisomerase I domain"/>
    <property type="match status" value="1"/>
</dbReference>
<dbReference type="SUPFAM" id="SSF55869">
    <property type="entry name" value="DNA topoisomerase I domain"/>
    <property type="match status" value="1"/>
</dbReference>
<feature type="region of interest" description="Disordered" evidence="1">
    <location>
        <begin position="1"/>
        <end position="49"/>
    </location>
</feature>
<protein>
    <submittedName>
        <fullName evidence="4">DNA topoisomerase IB</fullName>
    </submittedName>
</protein>
<dbReference type="Pfam" id="PF01028">
    <property type="entry name" value="Topoisom_I"/>
    <property type="match status" value="1"/>
</dbReference>
<feature type="region of interest" description="Disordered" evidence="1">
    <location>
        <begin position="348"/>
        <end position="371"/>
    </location>
</feature>
<comment type="caution">
    <text evidence="4">The sequence shown here is derived from an EMBL/GenBank/DDBJ whole genome shotgun (WGS) entry which is preliminary data.</text>
</comment>
<dbReference type="OrthoDB" id="9778962at2"/>
<dbReference type="AlphaFoldDB" id="A0A328AMR1"/>
<name>A0A328AMR1_9CAUL</name>
<proteinExistence type="predicted"/>
<keyword evidence="4" id="KW-0413">Isomerase</keyword>
<dbReference type="InterPro" id="IPR035447">
    <property type="entry name" value="DNA_topo_I_N_sf"/>
</dbReference>
<evidence type="ECO:0000256" key="1">
    <source>
        <dbReference type="SAM" id="MobiDB-lite"/>
    </source>
</evidence>
<dbReference type="InterPro" id="IPR049331">
    <property type="entry name" value="Top1B_N_bact"/>
</dbReference>
<feature type="domain" description="DNA topoisomerase IB N-terminal" evidence="3">
    <location>
        <begin position="41"/>
        <end position="88"/>
    </location>
</feature>
<keyword evidence="5" id="KW-1185">Reference proteome</keyword>
<dbReference type="InterPro" id="IPR011010">
    <property type="entry name" value="DNA_brk_join_enz"/>
</dbReference>
<dbReference type="Proteomes" id="UP000249254">
    <property type="component" value="Unassembled WGS sequence"/>
</dbReference>
<dbReference type="PROSITE" id="PS52038">
    <property type="entry name" value="TOPO_IB_2"/>
    <property type="match status" value="1"/>
</dbReference>
<feature type="domain" description="DNA topoisomerase I catalytic core eukaryotic-type" evidence="2">
    <location>
        <begin position="100"/>
        <end position="317"/>
    </location>
</feature>
<evidence type="ECO:0000313" key="4">
    <source>
        <dbReference type="EMBL" id="RAK55849.1"/>
    </source>
</evidence>
<evidence type="ECO:0000259" key="3">
    <source>
        <dbReference type="Pfam" id="PF21338"/>
    </source>
</evidence>
<dbReference type="GO" id="GO:0006265">
    <property type="term" value="P:DNA topological change"/>
    <property type="evidence" value="ECO:0007669"/>
    <property type="project" value="InterPro"/>
</dbReference>
<dbReference type="InterPro" id="IPR014711">
    <property type="entry name" value="TopoI_cat_a-hlx-sub_euk"/>
</dbReference>
<evidence type="ECO:0000259" key="2">
    <source>
        <dbReference type="Pfam" id="PF01028"/>
    </source>
</evidence>
<dbReference type="EMBL" id="QFYQ01000001">
    <property type="protein sequence ID" value="RAK55849.1"/>
    <property type="molecule type" value="Genomic_DNA"/>
</dbReference>
<organism evidence="4 5">
    <name type="scientific">Phenylobacterium soli</name>
    <dbReference type="NCBI Taxonomy" id="2170551"/>
    <lineage>
        <taxon>Bacteria</taxon>
        <taxon>Pseudomonadati</taxon>
        <taxon>Pseudomonadota</taxon>
        <taxon>Alphaproteobacteria</taxon>
        <taxon>Caulobacterales</taxon>
        <taxon>Caulobacteraceae</taxon>
        <taxon>Phenylobacterium</taxon>
    </lineage>
</organism>
<dbReference type="Gene3D" id="1.10.132.120">
    <property type="match status" value="1"/>
</dbReference>
<reference evidence="5" key="1">
    <citation type="submission" date="2018-05" db="EMBL/GenBank/DDBJ databases">
        <authorList>
            <person name="Li X."/>
        </authorList>
    </citation>
    <scope>NUCLEOTIDE SEQUENCE [LARGE SCALE GENOMIC DNA]</scope>
    <source>
        <strain evidence="5">LX32</strain>
    </source>
</reference>
<dbReference type="GO" id="GO:0003917">
    <property type="term" value="F:DNA topoisomerase type I (single strand cut, ATP-independent) activity"/>
    <property type="evidence" value="ECO:0007669"/>
    <property type="project" value="InterPro"/>
</dbReference>
<dbReference type="GO" id="GO:0003677">
    <property type="term" value="F:DNA binding"/>
    <property type="evidence" value="ECO:0007669"/>
    <property type="project" value="InterPro"/>
</dbReference>
<accession>A0A328AMR1</accession>
<evidence type="ECO:0000313" key="5">
    <source>
        <dbReference type="Proteomes" id="UP000249254"/>
    </source>
</evidence>
<dbReference type="SUPFAM" id="SSF56349">
    <property type="entry name" value="DNA breaking-rejoining enzymes"/>
    <property type="match status" value="1"/>
</dbReference>